<dbReference type="Gene3D" id="2.120.10.70">
    <property type="entry name" value="Fucose-specific lectin"/>
    <property type="match status" value="1"/>
</dbReference>
<evidence type="ECO:0000256" key="1">
    <source>
        <dbReference type="ARBA" id="ARBA00009042"/>
    </source>
</evidence>
<dbReference type="EMBL" id="MU865460">
    <property type="protein sequence ID" value="KAK4222663.1"/>
    <property type="molecule type" value="Genomic_DNA"/>
</dbReference>
<evidence type="ECO:0000313" key="3">
    <source>
        <dbReference type="EMBL" id="KAK4222663.1"/>
    </source>
</evidence>
<dbReference type="AlphaFoldDB" id="A0AAN6YNS8"/>
<reference evidence="3" key="1">
    <citation type="journal article" date="2023" name="Mol. Phylogenet. Evol.">
        <title>Genome-scale phylogeny and comparative genomics of the fungal order Sordariales.</title>
        <authorList>
            <person name="Hensen N."/>
            <person name="Bonometti L."/>
            <person name="Westerberg I."/>
            <person name="Brannstrom I.O."/>
            <person name="Guillou S."/>
            <person name="Cros-Aarteil S."/>
            <person name="Calhoun S."/>
            <person name="Haridas S."/>
            <person name="Kuo A."/>
            <person name="Mondo S."/>
            <person name="Pangilinan J."/>
            <person name="Riley R."/>
            <person name="LaButti K."/>
            <person name="Andreopoulos B."/>
            <person name="Lipzen A."/>
            <person name="Chen C."/>
            <person name="Yan M."/>
            <person name="Daum C."/>
            <person name="Ng V."/>
            <person name="Clum A."/>
            <person name="Steindorff A."/>
            <person name="Ohm R.A."/>
            <person name="Martin F."/>
            <person name="Silar P."/>
            <person name="Natvig D.O."/>
            <person name="Lalanne C."/>
            <person name="Gautier V."/>
            <person name="Ament-Velasquez S.L."/>
            <person name="Kruys A."/>
            <person name="Hutchinson M.I."/>
            <person name="Powell A.J."/>
            <person name="Barry K."/>
            <person name="Miller A.N."/>
            <person name="Grigoriev I.V."/>
            <person name="Debuchy R."/>
            <person name="Gladieux P."/>
            <person name="Hiltunen Thoren M."/>
            <person name="Johannesson H."/>
        </authorList>
    </citation>
    <scope>NUCLEOTIDE SEQUENCE</scope>
    <source>
        <strain evidence="3">CBS 990.96</strain>
    </source>
</reference>
<gene>
    <name evidence="3" type="ORF">QBC38DRAFT_503826</name>
</gene>
<proteinExistence type="inferred from homology"/>
<feature type="chain" id="PRO_5042853327" evidence="2">
    <location>
        <begin position="21"/>
        <end position="468"/>
    </location>
</feature>
<dbReference type="Gene3D" id="3.40.50.1820">
    <property type="entry name" value="alpha/beta hydrolase"/>
    <property type="match status" value="1"/>
</dbReference>
<name>A0AAN6YNS8_9PEZI</name>
<comment type="similarity">
    <text evidence="1">Belongs to the fungal fucose-specific lectin family.</text>
</comment>
<evidence type="ECO:0000313" key="4">
    <source>
        <dbReference type="Proteomes" id="UP001301958"/>
    </source>
</evidence>
<accession>A0AAN6YNS8</accession>
<dbReference type="Pfam" id="PF07938">
    <property type="entry name" value="Fungal_lectin"/>
    <property type="match status" value="1"/>
</dbReference>
<dbReference type="Proteomes" id="UP001301958">
    <property type="component" value="Unassembled WGS sequence"/>
</dbReference>
<dbReference type="SUPFAM" id="SSF89372">
    <property type="entry name" value="Fucose-specific lectin"/>
    <property type="match status" value="1"/>
</dbReference>
<dbReference type="InterPro" id="IPR029058">
    <property type="entry name" value="AB_hydrolase_fold"/>
</dbReference>
<reference evidence="3" key="2">
    <citation type="submission" date="2023-05" db="EMBL/GenBank/DDBJ databases">
        <authorList>
            <consortium name="Lawrence Berkeley National Laboratory"/>
            <person name="Steindorff A."/>
            <person name="Hensen N."/>
            <person name="Bonometti L."/>
            <person name="Westerberg I."/>
            <person name="Brannstrom I.O."/>
            <person name="Guillou S."/>
            <person name="Cros-Aarteil S."/>
            <person name="Calhoun S."/>
            <person name="Haridas S."/>
            <person name="Kuo A."/>
            <person name="Mondo S."/>
            <person name="Pangilinan J."/>
            <person name="Riley R."/>
            <person name="Labutti K."/>
            <person name="Andreopoulos B."/>
            <person name="Lipzen A."/>
            <person name="Chen C."/>
            <person name="Yanf M."/>
            <person name="Daum C."/>
            <person name="Ng V."/>
            <person name="Clum A."/>
            <person name="Ohm R."/>
            <person name="Martin F."/>
            <person name="Silar P."/>
            <person name="Natvig D."/>
            <person name="Lalanne C."/>
            <person name="Gautier V."/>
            <person name="Ament-Velasquez S.L."/>
            <person name="Kruys A."/>
            <person name="Hutchinson M.I."/>
            <person name="Powell A.J."/>
            <person name="Barry K."/>
            <person name="Miller A.N."/>
            <person name="Grigoriev I.V."/>
            <person name="Debuchy R."/>
            <person name="Gladieux P."/>
            <person name="Thoren M.H."/>
            <person name="Johannesson H."/>
        </authorList>
    </citation>
    <scope>NUCLEOTIDE SEQUENCE</scope>
    <source>
        <strain evidence="3">CBS 990.96</strain>
    </source>
</reference>
<feature type="signal peptide" evidence="2">
    <location>
        <begin position="1"/>
        <end position="20"/>
    </location>
</feature>
<comment type="caution">
    <text evidence="3">The sequence shown here is derived from an EMBL/GenBank/DDBJ whole genome shotgun (WGS) entry which is preliminary data.</text>
</comment>
<dbReference type="InterPro" id="IPR012475">
    <property type="entry name" value="Fungal_lectin"/>
</dbReference>
<organism evidence="3 4">
    <name type="scientific">Podospora fimiseda</name>
    <dbReference type="NCBI Taxonomy" id="252190"/>
    <lineage>
        <taxon>Eukaryota</taxon>
        <taxon>Fungi</taxon>
        <taxon>Dikarya</taxon>
        <taxon>Ascomycota</taxon>
        <taxon>Pezizomycotina</taxon>
        <taxon>Sordariomycetes</taxon>
        <taxon>Sordariomycetidae</taxon>
        <taxon>Sordariales</taxon>
        <taxon>Podosporaceae</taxon>
        <taxon>Podospora</taxon>
    </lineage>
</organism>
<evidence type="ECO:0000256" key="2">
    <source>
        <dbReference type="SAM" id="SignalP"/>
    </source>
</evidence>
<keyword evidence="2" id="KW-0732">Signal</keyword>
<sequence length="468" mass="52441">MYFLSLLSLLLLSFLPLTSSTKPILLSKSGGFHVSGKILTNPQNPNQTLHCDHGYLEYFIPSHPRLTSLLFWHSAHMQVFQNNWVGGPGFKDIFLRLNYPIFLFDAPRLGRANWACDPYYYLPFYWDQINFVGWQLGAQWPEFYKGVQFPTENKEAWNQATRSRYIEFDTHENLLLQSKTAAVAADEGKLGESIVLITNSVAGLRAQMSVVMQNKTNIKGIVAYESYGFVYPDNINVTEVKGGFGPVVVGVEEFKKLTRVKIQFVWGDNRDEEKDDWLIQCRKVVKLINMYGGNAEILHLAKEEGGFLRGSTHSPMADLDNQKVAGLLSEWLREKGMDGVYAQNQNLNIFEKVWDGEGPWYTGGLNFSNKVTRTALGVTSWGDGGSLGIRLYYGTPGNLIKEKAWDGSRGGWYDGGFSQPSIPALSVAAIPLDVLRVYLQNGTQNTAFTEFAWTNSGWTVGKAALPPA</sequence>
<keyword evidence="4" id="KW-1185">Reference proteome</keyword>
<protein>
    <submittedName>
        <fullName evidence="3">Fungal fucose-specific lectin-domain-containing protein</fullName>
    </submittedName>
</protein>